<reference evidence="3" key="1">
    <citation type="submission" date="2025-08" db="UniProtKB">
        <authorList>
            <consortium name="RefSeq"/>
        </authorList>
    </citation>
    <scope>IDENTIFICATION</scope>
    <source>
        <tissue evidence="3">Young leaves</tissue>
    </source>
</reference>
<keyword evidence="1" id="KW-1133">Transmembrane helix</keyword>
<dbReference type="PANTHER" id="PTHR36350:SF3">
    <property type="entry name" value="TRANSMEMBRANE PROTEIN"/>
    <property type="match status" value="1"/>
</dbReference>
<gene>
    <name evidence="3" type="primary">LOC111433729</name>
</gene>
<dbReference type="SUPFAM" id="SSF48452">
    <property type="entry name" value="TPR-like"/>
    <property type="match status" value="1"/>
</dbReference>
<keyword evidence="1" id="KW-0472">Membrane</keyword>
<keyword evidence="1" id="KW-0812">Transmembrane</keyword>
<accession>A0A6J1EIU2</accession>
<dbReference type="PANTHER" id="PTHR36350">
    <property type="entry name" value="TRANSMEMBRANE PROTEIN"/>
    <property type="match status" value="1"/>
</dbReference>
<organism evidence="2 3">
    <name type="scientific">Cucurbita moschata</name>
    <name type="common">Winter crookneck squash</name>
    <name type="synonym">Cucurbita pepo var. moschata</name>
    <dbReference type="NCBI Taxonomy" id="3662"/>
    <lineage>
        <taxon>Eukaryota</taxon>
        <taxon>Viridiplantae</taxon>
        <taxon>Streptophyta</taxon>
        <taxon>Embryophyta</taxon>
        <taxon>Tracheophyta</taxon>
        <taxon>Spermatophyta</taxon>
        <taxon>Magnoliopsida</taxon>
        <taxon>eudicotyledons</taxon>
        <taxon>Gunneridae</taxon>
        <taxon>Pentapetalae</taxon>
        <taxon>rosids</taxon>
        <taxon>fabids</taxon>
        <taxon>Cucurbitales</taxon>
        <taxon>Cucurbitaceae</taxon>
        <taxon>Cucurbiteae</taxon>
        <taxon>Cucurbita</taxon>
    </lineage>
</organism>
<dbReference type="InterPro" id="IPR011990">
    <property type="entry name" value="TPR-like_helical_dom_sf"/>
</dbReference>
<evidence type="ECO:0000256" key="1">
    <source>
        <dbReference type="SAM" id="Phobius"/>
    </source>
</evidence>
<feature type="transmembrane region" description="Helical" evidence="1">
    <location>
        <begin position="33"/>
        <end position="54"/>
    </location>
</feature>
<name>A0A6J1EIU2_CUCMO</name>
<evidence type="ECO:0000313" key="3">
    <source>
        <dbReference type="RefSeq" id="XP_022926668.1"/>
    </source>
</evidence>
<dbReference type="KEGG" id="cmos:111433729"/>
<dbReference type="Gene3D" id="1.25.40.10">
    <property type="entry name" value="Tetratricopeptide repeat domain"/>
    <property type="match status" value="1"/>
</dbReference>
<evidence type="ECO:0000313" key="2">
    <source>
        <dbReference type="Proteomes" id="UP000504609"/>
    </source>
</evidence>
<keyword evidence="2" id="KW-1185">Reference proteome</keyword>
<proteinExistence type="predicted"/>
<dbReference type="AlphaFoldDB" id="A0A6J1EIU2"/>
<dbReference type="RefSeq" id="XP_022926668.1">
    <property type="nucleotide sequence ID" value="XM_023070900.1"/>
</dbReference>
<dbReference type="GeneID" id="111433729"/>
<protein>
    <submittedName>
        <fullName evidence="3">Uncharacterized protein LOC111433729</fullName>
    </submittedName>
</protein>
<sequence length="261" mass="30596">MAYFSLAFARDVFVMMKNFLKSFKIQTKYGTTAGATASSVIISGIGLMLIYAYTQRKKEKKTQRVFTRSMSIGALHGGRIAMKRMLQYHKIRANQEIQHDYLEKLENMTNTDTPDFPHIQDVLAKMEMIGQEDKAIEILKKAVKEAKEKSLSYHEYEYQMLLVEALIYKGDIEEAAKAECLNHDEPSDVRRLLYKTIIELLLNNPQKAEEEWEKFREMREQFFLPPDIKDSGFYKLVNHFEDFKRVVDLLKQDIDQKKKTK</sequence>
<dbReference type="Proteomes" id="UP000504609">
    <property type="component" value="Unplaced"/>
</dbReference>